<keyword evidence="3" id="KW-1185">Reference proteome</keyword>
<keyword evidence="1" id="KW-0812">Transmembrane</keyword>
<feature type="transmembrane region" description="Helical" evidence="1">
    <location>
        <begin position="169"/>
        <end position="190"/>
    </location>
</feature>
<dbReference type="InterPro" id="IPR051533">
    <property type="entry name" value="WaaL-like"/>
</dbReference>
<evidence type="ECO:0000313" key="3">
    <source>
        <dbReference type="Proteomes" id="UP000321258"/>
    </source>
</evidence>
<evidence type="ECO:0000313" key="2">
    <source>
        <dbReference type="EMBL" id="GEO99158.1"/>
    </source>
</evidence>
<keyword evidence="2" id="KW-0436">Ligase</keyword>
<dbReference type="GO" id="GO:0016874">
    <property type="term" value="F:ligase activity"/>
    <property type="evidence" value="ECO:0007669"/>
    <property type="project" value="UniProtKB-KW"/>
</dbReference>
<feature type="transmembrane region" description="Helical" evidence="1">
    <location>
        <begin position="210"/>
        <end position="229"/>
    </location>
</feature>
<feature type="transmembrane region" description="Helical" evidence="1">
    <location>
        <begin position="108"/>
        <end position="128"/>
    </location>
</feature>
<dbReference type="PANTHER" id="PTHR37422:SF21">
    <property type="entry name" value="EXOQ-LIKE PROTEIN"/>
    <property type="match status" value="1"/>
</dbReference>
<dbReference type="EMBL" id="BJZT01000014">
    <property type="protein sequence ID" value="GEO99158.1"/>
    <property type="molecule type" value="Genomic_DNA"/>
</dbReference>
<keyword evidence="1" id="KW-1133">Transmembrane helix</keyword>
<sequence length="459" mass="48782">MIARPSEFGARRATADAALPLGDAVSAAGMLGHLRGRAGGLSVLRLLRQALFLATLLIAWISLKPFPDLSRLDIADLVTGQEALTYGAFGILAFVGLVLVAREHGRALASLASPTHLVLAGWLVLSVILSQDHATSAKRLALTAAVMLLTACLPLLAQTRTELRNLTAIAALGLLTVCYLGMVVAPDLAIHQPRDLQEPGLAGNWRGSFGHKNAAAAVMAMLLFIGVAVFRAGGRVAGLAILGLACAFLVGSEGKSAFALSLVVFALTGAFSVVRSFRGRLLIAIGPILLLNLFTVGSVMSDALASIVAALPIDATFTGRTDIWRFAIQTIAARPIAGYGYAAFWGTQTVRDVSDEGATWAGYASHSHNGYIDTTLTLGAVGLVLLLLVFVLGPLRNYQKLQTETGNAGPFATMFLQIWLFGLMLSSMESFFFDRADPIWITFLFAVFGLHYLARFRTR</sequence>
<gene>
    <name evidence="2" type="ORF">MHA02_15460</name>
</gene>
<feature type="transmembrane region" description="Helical" evidence="1">
    <location>
        <begin position="438"/>
        <end position="454"/>
    </location>
</feature>
<proteinExistence type="predicted"/>
<feature type="transmembrane region" description="Helical" evidence="1">
    <location>
        <begin position="236"/>
        <end position="252"/>
    </location>
</feature>
<keyword evidence="1" id="KW-0472">Membrane</keyword>
<comment type="caution">
    <text evidence="2">The sequence shown here is derived from an EMBL/GenBank/DDBJ whole genome shotgun (WGS) entry which is preliminary data.</text>
</comment>
<reference evidence="2 3" key="1">
    <citation type="submission" date="2019-07" db="EMBL/GenBank/DDBJ databases">
        <title>Whole genome shotgun sequence of Methylobacterium haplocladii NBRC 107714.</title>
        <authorList>
            <person name="Hosoyama A."/>
            <person name="Uohara A."/>
            <person name="Ohji S."/>
            <person name="Ichikawa N."/>
        </authorList>
    </citation>
    <scope>NUCLEOTIDE SEQUENCE [LARGE SCALE GENOMIC DNA]</scope>
    <source>
        <strain evidence="2 3">NBRC 107714</strain>
    </source>
</reference>
<feature type="transmembrane region" description="Helical" evidence="1">
    <location>
        <begin position="46"/>
        <end position="63"/>
    </location>
</feature>
<feature type="transmembrane region" description="Helical" evidence="1">
    <location>
        <begin position="83"/>
        <end position="101"/>
    </location>
</feature>
<feature type="transmembrane region" description="Helical" evidence="1">
    <location>
        <begin position="289"/>
        <end position="311"/>
    </location>
</feature>
<feature type="transmembrane region" description="Helical" evidence="1">
    <location>
        <begin position="407"/>
        <end position="426"/>
    </location>
</feature>
<feature type="transmembrane region" description="Helical" evidence="1">
    <location>
        <begin position="376"/>
        <end position="395"/>
    </location>
</feature>
<dbReference type="RefSeq" id="WP_238180298.1">
    <property type="nucleotide sequence ID" value="NZ_BJZT01000014.1"/>
</dbReference>
<evidence type="ECO:0000256" key="1">
    <source>
        <dbReference type="SAM" id="Phobius"/>
    </source>
</evidence>
<organism evidence="2 3">
    <name type="scientific">Methylobacterium haplocladii</name>
    <dbReference type="NCBI Taxonomy" id="1176176"/>
    <lineage>
        <taxon>Bacteria</taxon>
        <taxon>Pseudomonadati</taxon>
        <taxon>Pseudomonadota</taxon>
        <taxon>Alphaproteobacteria</taxon>
        <taxon>Hyphomicrobiales</taxon>
        <taxon>Methylobacteriaceae</taxon>
        <taxon>Methylobacterium</taxon>
    </lineage>
</organism>
<dbReference type="AlphaFoldDB" id="A0A512INE0"/>
<accession>A0A512INE0</accession>
<dbReference type="Proteomes" id="UP000321258">
    <property type="component" value="Unassembled WGS sequence"/>
</dbReference>
<dbReference type="GO" id="GO:0016020">
    <property type="term" value="C:membrane"/>
    <property type="evidence" value="ECO:0007669"/>
    <property type="project" value="UniProtKB-SubCell"/>
</dbReference>
<feature type="transmembrane region" description="Helical" evidence="1">
    <location>
        <begin position="140"/>
        <end position="157"/>
    </location>
</feature>
<protein>
    <submittedName>
        <fullName evidence="2">Ligase</fullName>
    </submittedName>
</protein>
<dbReference type="PANTHER" id="PTHR37422">
    <property type="entry name" value="TEICHURONIC ACID BIOSYNTHESIS PROTEIN TUAE"/>
    <property type="match status" value="1"/>
</dbReference>
<name>A0A512INE0_9HYPH</name>
<feature type="transmembrane region" description="Helical" evidence="1">
    <location>
        <begin position="258"/>
        <end position="277"/>
    </location>
</feature>